<dbReference type="Pfam" id="PF23598">
    <property type="entry name" value="LRR_14"/>
    <property type="match status" value="1"/>
</dbReference>
<dbReference type="SUPFAM" id="SSF52058">
    <property type="entry name" value="L domain-like"/>
    <property type="match status" value="1"/>
</dbReference>
<evidence type="ECO:0000259" key="3">
    <source>
        <dbReference type="Pfam" id="PF23598"/>
    </source>
</evidence>
<dbReference type="Proteomes" id="UP001341281">
    <property type="component" value="Chromosome 01"/>
</dbReference>
<evidence type="ECO:0000313" key="5">
    <source>
        <dbReference type="Proteomes" id="UP001341281"/>
    </source>
</evidence>
<dbReference type="InterPro" id="IPR055414">
    <property type="entry name" value="LRR_R13L4/SHOC2-like"/>
</dbReference>
<dbReference type="Gene3D" id="3.80.10.10">
    <property type="entry name" value="Ribonuclease Inhibitor"/>
    <property type="match status" value="1"/>
</dbReference>
<protein>
    <recommendedName>
        <fullName evidence="3">Disease resistance R13L4/SHOC-2-like LRR domain-containing protein</fullName>
    </recommendedName>
</protein>
<dbReference type="PANTHER" id="PTHR47186:SF55">
    <property type="entry name" value="NB-ARC DOMAIN-CONTAINING PROTEIN"/>
    <property type="match status" value="1"/>
</dbReference>
<dbReference type="EMBL" id="CP144745">
    <property type="protein sequence ID" value="WVZ50540.1"/>
    <property type="molecule type" value="Genomic_DNA"/>
</dbReference>
<keyword evidence="5" id="KW-1185">Reference proteome</keyword>
<name>A0AAQ3PIL8_PASNO</name>
<reference evidence="4 5" key="1">
    <citation type="submission" date="2024-02" db="EMBL/GenBank/DDBJ databases">
        <title>High-quality chromosome-scale genome assembly of Pensacola bahiagrass (Paspalum notatum Flugge var. saurae).</title>
        <authorList>
            <person name="Vega J.M."/>
            <person name="Podio M."/>
            <person name="Orjuela J."/>
            <person name="Siena L.A."/>
            <person name="Pessino S.C."/>
            <person name="Combes M.C."/>
            <person name="Mariac C."/>
            <person name="Albertini E."/>
            <person name="Pupilli F."/>
            <person name="Ortiz J.P.A."/>
            <person name="Leblanc O."/>
        </authorList>
    </citation>
    <scope>NUCLEOTIDE SEQUENCE [LARGE SCALE GENOMIC DNA]</scope>
    <source>
        <strain evidence="4">R1</strain>
        <tissue evidence="4">Leaf</tissue>
    </source>
</reference>
<sequence length="201" mass="22171">MSSCHVNGFFHEYIMSRSMEENLVFALVGHCSVNTDRDKSVYRSIDLSRLRSLMVFGKWESFFISNKMSLVQVLDLEDASSVTDADLEVMAKLLPHLKFLSLRGCKEITHLPDSFGGLRQLQTPDIRHTSILKLPLSISILQKLQDISAGTTVPMEDYSSSSTTTTTVESLPPPPPPREAATAGSSEAVEDTLRPAASKLL</sequence>
<feature type="domain" description="Disease resistance R13L4/SHOC-2-like LRR" evidence="3">
    <location>
        <begin position="50"/>
        <end position="153"/>
    </location>
</feature>
<gene>
    <name evidence="4" type="ORF">U9M48_001782</name>
</gene>
<dbReference type="InterPro" id="IPR032675">
    <property type="entry name" value="LRR_dom_sf"/>
</dbReference>
<keyword evidence="1" id="KW-0677">Repeat</keyword>
<evidence type="ECO:0000256" key="2">
    <source>
        <dbReference type="SAM" id="MobiDB-lite"/>
    </source>
</evidence>
<dbReference type="AlphaFoldDB" id="A0AAQ3PIL8"/>
<proteinExistence type="predicted"/>
<dbReference type="PANTHER" id="PTHR47186">
    <property type="entry name" value="LEUCINE-RICH REPEAT-CONTAINING PROTEIN 57"/>
    <property type="match status" value="1"/>
</dbReference>
<evidence type="ECO:0000256" key="1">
    <source>
        <dbReference type="ARBA" id="ARBA00022737"/>
    </source>
</evidence>
<feature type="region of interest" description="Disordered" evidence="2">
    <location>
        <begin position="153"/>
        <end position="201"/>
    </location>
</feature>
<organism evidence="4 5">
    <name type="scientific">Paspalum notatum var. saurae</name>
    <dbReference type="NCBI Taxonomy" id="547442"/>
    <lineage>
        <taxon>Eukaryota</taxon>
        <taxon>Viridiplantae</taxon>
        <taxon>Streptophyta</taxon>
        <taxon>Embryophyta</taxon>
        <taxon>Tracheophyta</taxon>
        <taxon>Spermatophyta</taxon>
        <taxon>Magnoliopsida</taxon>
        <taxon>Liliopsida</taxon>
        <taxon>Poales</taxon>
        <taxon>Poaceae</taxon>
        <taxon>PACMAD clade</taxon>
        <taxon>Panicoideae</taxon>
        <taxon>Andropogonodae</taxon>
        <taxon>Paspaleae</taxon>
        <taxon>Paspalinae</taxon>
        <taxon>Paspalum</taxon>
    </lineage>
</organism>
<accession>A0AAQ3PIL8</accession>
<evidence type="ECO:0000313" key="4">
    <source>
        <dbReference type="EMBL" id="WVZ50540.1"/>
    </source>
</evidence>
<feature type="compositionally biased region" description="Low complexity" evidence="2">
    <location>
        <begin position="159"/>
        <end position="170"/>
    </location>
</feature>